<dbReference type="AlphaFoldDB" id="A0A0E9SPN5"/>
<dbReference type="EMBL" id="GBXM01065331">
    <property type="protein sequence ID" value="JAH43246.1"/>
    <property type="molecule type" value="Transcribed_RNA"/>
</dbReference>
<proteinExistence type="predicted"/>
<evidence type="ECO:0000313" key="1">
    <source>
        <dbReference type="EMBL" id="JAH43246.1"/>
    </source>
</evidence>
<sequence length="79" mass="8512">MDYDDLVHNFLFGDETAVQKGDAFLIALANQNKRIIAKTKVRLCKAKNAAAVTIYTSVNSSSSGAARTAEDGRPMCVSM</sequence>
<accession>A0A0E9SPN5</accession>
<organism evidence="1">
    <name type="scientific">Anguilla anguilla</name>
    <name type="common">European freshwater eel</name>
    <name type="synonym">Muraena anguilla</name>
    <dbReference type="NCBI Taxonomy" id="7936"/>
    <lineage>
        <taxon>Eukaryota</taxon>
        <taxon>Metazoa</taxon>
        <taxon>Chordata</taxon>
        <taxon>Craniata</taxon>
        <taxon>Vertebrata</taxon>
        <taxon>Euteleostomi</taxon>
        <taxon>Actinopterygii</taxon>
        <taxon>Neopterygii</taxon>
        <taxon>Teleostei</taxon>
        <taxon>Anguilliformes</taxon>
        <taxon>Anguillidae</taxon>
        <taxon>Anguilla</taxon>
    </lineage>
</organism>
<reference evidence="1" key="1">
    <citation type="submission" date="2014-11" db="EMBL/GenBank/DDBJ databases">
        <authorList>
            <person name="Amaro Gonzalez C."/>
        </authorList>
    </citation>
    <scope>NUCLEOTIDE SEQUENCE</scope>
</reference>
<reference evidence="1" key="2">
    <citation type="journal article" date="2015" name="Fish Shellfish Immunol.">
        <title>Early steps in the European eel (Anguilla anguilla)-Vibrio vulnificus interaction in the gills: Role of the RtxA13 toxin.</title>
        <authorList>
            <person name="Callol A."/>
            <person name="Pajuelo D."/>
            <person name="Ebbesson L."/>
            <person name="Teles M."/>
            <person name="MacKenzie S."/>
            <person name="Amaro C."/>
        </authorList>
    </citation>
    <scope>NUCLEOTIDE SEQUENCE</scope>
</reference>
<protein>
    <submittedName>
        <fullName evidence="1">Uncharacterized protein</fullName>
    </submittedName>
</protein>
<name>A0A0E9SPN5_ANGAN</name>